<organism evidence="3 4">
    <name type="scientific">Pyrobaculum ferrireducens</name>
    <dbReference type="NCBI Taxonomy" id="1104324"/>
    <lineage>
        <taxon>Archaea</taxon>
        <taxon>Thermoproteota</taxon>
        <taxon>Thermoprotei</taxon>
        <taxon>Thermoproteales</taxon>
        <taxon>Thermoproteaceae</taxon>
        <taxon>Pyrobaculum</taxon>
    </lineage>
</organism>
<name>G7VFW3_9CREN</name>
<dbReference type="InterPro" id="IPR002789">
    <property type="entry name" value="HerA_central"/>
</dbReference>
<dbReference type="eggNOG" id="arCOG00280">
    <property type="taxonomic scope" value="Archaea"/>
</dbReference>
<dbReference type="OrthoDB" id="29273at2157"/>
<gene>
    <name evidence="3" type="ORF">P186_0315</name>
</gene>
<sequence length="660" mass="74480">MKFYSRVLLYFAGGLFFVALLAPQWPPAALLLLPLVYIHGEDLLVWLYSRFAPIEPVRVRHPDDERCAYDPRRGLYHWLWRVEPNRSLFGVESAEAVHEFYNKLSLQRGEWLTFVVIGDEKFIRFTSRRFDPARVSQVEAVLQEFYVATREGAWVGWGRPVDRRVYATAFFWLFYSAFAGPWALAVVLPVWLWVVRRFARGYLEVPLMVRFTHRSTAESWPASRQVLELLSGPDARVYANMPRWAVAVADRPPLEVVKKFQRIYEGRDTGKRLVRLGELAPVLERVSQHNERPVLLYPFGTADVHTQNVSHDLLAQAELWRLRDGVKALTGDLMRFPIFYGGQLLGRGRYVTLAYDRFGRPVAVPIDSLPNAHGVIIGPSGMGKSWTVGSWLNALVRSGVVITVVDPHGDFRRWAKLNGAVVVEVPRQLPADFAEVLAASLDFQRVARAYGFEVAGAESARSAVERVASLVGAAPQYIQWDGSSHTVFVLRSIREAYDVAAFFTAALMLYLFRKFKAPEEEPPEMLRRIIVIDEARLVGDPRNPASGELVRALLELVQGGRKEGYAAWFIIQLETQLERDLLRSASLVLVLGGTSRAIRGAAEILGLSQSDLAYLTSALTPYEASLGGRPYATGVLLLAPREIKYQVKIPLDPELKPRRK</sequence>
<dbReference type="RefSeq" id="WP_014287598.1">
    <property type="nucleotide sequence ID" value="NC_016645.1"/>
</dbReference>
<evidence type="ECO:0000259" key="2">
    <source>
        <dbReference type="Pfam" id="PF01935"/>
    </source>
</evidence>
<dbReference type="Pfam" id="PF01935">
    <property type="entry name" value="DUF87"/>
    <property type="match status" value="1"/>
</dbReference>
<dbReference type="HOGENOM" id="CLU_418993_0_0_2"/>
<keyword evidence="4" id="KW-1185">Reference proteome</keyword>
<evidence type="ECO:0000313" key="4">
    <source>
        <dbReference type="Proteomes" id="UP000005867"/>
    </source>
</evidence>
<evidence type="ECO:0000313" key="3">
    <source>
        <dbReference type="EMBL" id="AET31770.1"/>
    </source>
</evidence>
<dbReference type="InterPro" id="IPR027417">
    <property type="entry name" value="P-loop_NTPase"/>
</dbReference>
<proteinExistence type="predicted"/>
<feature type="transmembrane region" description="Helical" evidence="1">
    <location>
        <begin position="169"/>
        <end position="194"/>
    </location>
</feature>
<evidence type="ECO:0000256" key="1">
    <source>
        <dbReference type="SAM" id="Phobius"/>
    </source>
</evidence>
<keyword evidence="1" id="KW-1133">Transmembrane helix</keyword>
<dbReference type="STRING" id="1104324.P186_0315"/>
<feature type="transmembrane region" description="Helical" evidence="1">
    <location>
        <begin position="31"/>
        <end position="48"/>
    </location>
</feature>
<feature type="domain" description="Helicase HerA central" evidence="2">
    <location>
        <begin position="361"/>
        <end position="465"/>
    </location>
</feature>
<dbReference type="BioCyc" id="PSP1104324:GJSN-303-MONOMER"/>
<dbReference type="EMBL" id="CP003098">
    <property type="protein sequence ID" value="AET31770.1"/>
    <property type="molecule type" value="Genomic_DNA"/>
</dbReference>
<dbReference type="KEGG" id="pyr:P186_0315"/>
<dbReference type="Proteomes" id="UP000005867">
    <property type="component" value="Chromosome"/>
</dbReference>
<dbReference type="SUPFAM" id="SSF52540">
    <property type="entry name" value="P-loop containing nucleoside triphosphate hydrolases"/>
    <property type="match status" value="1"/>
</dbReference>
<keyword evidence="1" id="KW-0472">Membrane</keyword>
<protein>
    <recommendedName>
        <fullName evidence="2">Helicase HerA central domain-containing protein</fullName>
    </recommendedName>
</protein>
<feature type="transmembrane region" description="Helical" evidence="1">
    <location>
        <begin position="7"/>
        <end position="25"/>
    </location>
</feature>
<accession>G7VFW3</accession>
<dbReference type="Gene3D" id="3.40.50.300">
    <property type="entry name" value="P-loop containing nucleotide triphosphate hydrolases"/>
    <property type="match status" value="1"/>
</dbReference>
<dbReference type="AlphaFoldDB" id="G7VFW3"/>
<reference evidence="3 4" key="1">
    <citation type="journal article" date="2012" name="J. Bacteriol.">
        <title>Complete genome sequence of strain 1860, a crenarchaeon of the genus pyrobaculum able to grow with various electron acceptors.</title>
        <authorList>
            <person name="Mardanov A.V."/>
            <person name="Gumerov V.M."/>
            <person name="Slobodkina G.B."/>
            <person name="Beletsky A.V."/>
            <person name="Bonch-Osmolovskaya E.A."/>
            <person name="Ravin N.V."/>
            <person name="Skryabin K.G."/>
        </authorList>
    </citation>
    <scope>NUCLEOTIDE SEQUENCE [LARGE SCALE GENOMIC DNA]</scope>
    <source>
        <strain evidence="3 4">1860</strain>
    </source>
</reference>
<keyword evidence="1" id="KW-0812">Transmembrane</keyword>
<dbReference type="GeneID" id="11594579"/>